<reference evidence="1" key="1">
    <citation type="journal article" date="2015" name="Nature">
        <title>Complex archaea that bridge the gap between prokaryotes and eukaryotes.</title>
        <authorList>
            <person name="Spang A."/>
            <person name="Saw J.H."/>
            <person name="Jorgensen S.L."/>
            <person name="Zaremba-Niedzwiedzka K."/>
            <person name="Martijn J."/>
            <person name="Lind A.E."/>
            <person name="van Eijk R."/>
            <person name="Schleper C."/>
            <person name="Guy L."/>
            <person name="Ettema T.J."/>
        </authorList>
    </citation>
    <scope>NUCLEOTIDE SEQUENCE</scope>
</reference>
<dbReference type="AlphaFoldDB" id="A0A0F8WXW5"/>
<gene>
    <name evidence="1" type="ORF">LCGC14_3013810</name>
</gene>
<organism evidence="1">
    <name type="scientific">marine sediment metagenome</name>
    <dbReference type="NCBI Taxonomy" id="412755"/>
    <lineage>
        <taxon>unclassified sequences</taxon>
        <taxon>metagenomes</taxon>
        <taxon>ecological metagenomes</taxon>
    </lineage>
</organism>
<dbReference type="EMBL" id="LAZR01062447">
    <property type="protein sequence ID" value="KKK61488.1"/>
    <property type="molecule type" value="Genomic_DNA"/>
</dbReference>
<evidence type="ECO:0000313" key="1">
    <source>
        <dbReference type="EMBL" id="KKK61488.1"/>
    </source>
</evidence>
<feature type="non-terminal residue" evidence="1">
    <location>
        <position position="63"/>
    </location>
</feature>
<sequence length="63" mass="7065">MPVYVYQCSGCSARWEEFHTVAERHAEAILSRAAAIVAVKEVDAEAHYLRFRRATIWAADVAA</sequence>
<protein>
    <submittedName>
        <fullName evidence="1">Uncharacterized protein</fullName>
    </submittedName>
</protein>
<proteinExistence type="predicted"/>
<name>A0A0F8WXW5_9ZZZZ</name>
<comment type="caution">
    <text evidence="1">The sequence shown here is derived from an EMBL/GenBank/DDBJ whole genome shotgun (WGS) entry which is preliminary data.</text>
</comment>
<accession>A0A0F8WXW5</accession>